<evidence type="ECO:0000259" key="2">
    <source>
        <dbReference type="Pfam" id="PF00149"/>
    </source>
</evidence>
<sequence>MRILAILFFYLSFVGIANAQFKGKVFLDKNKNKLADTSEPGIANVAVSDGQNVLSTDKEGSFNLPGHSKTRFIFITIPAGYKLTDKHYIKVGETTDKVYNFGLVEDPTSAGTSVKMLQITDTETDKYNDWIVNVKNYAKKQGISFIVHTGDICYEKGLNFHANQITSETLGKQIFYCIGNHDLVKGAYGEELFENLFGPVYYSFDAGPAHFIVTPMRSGDFQPSYTVDEVISWMKNDLAAVDKNKPVIIFNHDLLTYNDQFILKGKNDSINLNDNNLKAWVYGHWHNNFVRKSEKTGIHYISSAPPDKGGIDNSAGQFLSIEIDKNGVKKVKPHYTYLHKHLVVTTPSGSDMVKVKNGALIVNANVYDSETTVMNVKSIIYDGKGNKLAETALTANTDWNWEGKIPVTKLAKGKPLTIQTEVVFADGEQHIQKQSFKIDTETSLKWISNIKGNIWKTAPLFAEGRLFAATIDDGNNINCGITALDPQSGKVLWHYKTRNSIKHEIAYDRGLVLCTDMEGFTYALEASSGELVWKKDLGMKSLPGYISAGVAENGIYYTGAEGYFQALEVKSGKTIWVNKEWGGGEGTPEKMTIAGDVIITGSNWQSLFGHDKRTGKLLWKRSDEGLRFRSSTGKYVNGKLYITGLNAIFVLDPQTGKTLQKIDANYEFKVMAAPLVTDKHIIMPTAKHGVVAYDVNTLQETWNTTTGNALVYSAPYAGPESATVECSVIKYKNKLLLGASDGYIYVLDENSGNVLRKINLGAPIFADLSVVENTLYVADFAGNVFALTNF</sequence>
<feature type="domain" description="Calcineurin-like phosphoesterase N-terminal" evidence="4">
    <location>
        <begin position="37"/>
        <end position="88"/>
    </location>
</feature>
<keyword evidence="6" id="KW-1185">Reference proteome</keyword>
<dbReference type="Pfam" id="PF13360">
    <property type="entry name" value="PQQ_2"/>
    <property type="match status" value="1"/>
</dbReference>
<dbReference type="SUPFAM" id="SSF50998">
    <property type="entry name" value="Quinoprotein alcohol dehydrogenase-like"/>
    <property type="match status" value="2"/>
</dbReference>
<dbReference type="InterPro" id="IPR002372">
    <property type="entry name" value="PQQ_rpt_dom"/>
</dbReference>
<name>A0ABU8NKQ8_9SPHI</name>
<feature type="domain" description="Pyrrolo-quinoline quinone repeat" evidence="3">
    <location>
        <begin position="481"/>
        <end position="622"/>
    </location>
</feature>
<dbReference type="InterPro" id="IPR029052">
    <property type="entry name" value="Metallo-depent_PP-like"/>
</dbReference>
<dbReference type="Gene3D" id="3.60.21.10">
    <property type="match status" value="1"/>
</dbReference>
<dbReference type="InterPro" id="IPR015943">
    <property type="entry name" value="WD40/YVTN_repeat-like_dom_sf"/>
</dbReference>
<dbReference type="Pfam" id="PF00149">
    <property type="entry name" value="Metallophos"/>
    <property type="match status" value="1"/>
</dbReference>
<gene>
    <name evidence="5" type="ORF">WAE58_05265</name>
</gene>
<dbReference type="InterPro" id="IPR011047">
    <property type="entry name" value="Quinoprotein_ADH-like_sf"/>
</dbReference>
<protein>
    <submittedName>
        <fullName evidence="5">PQQ-binding-like beta-propeller repeat protein</fullName>
    </submittedName>
</protein>
<organism evidence="5 6">
    <name type="scientific">Pedobacter panaciterrae</name>
    <dbReference type="NCBI Taxonomy" id="363849"/>
    <lineage>
        <taxon>Bacteria</taxon>
        <taxon>Pseudomonadati</taxon>
        <taxon>Bacteroidota</taxon>
        <taxon>Sphingobacteriia</taxon>
        <taxon>Sphingobacteriales</taxon>
        <taxon>Sphingobacteriaceae</taxon>
        <taxon>Pedobacter</taxon>
    </lineage>
</organism>
<dbReference type="Proteomes" id="UP001378956">
    <property type="component" value="Unassembled WGS sequence"/>
</dbReference>
<evidence type="ECO:0000313" key="6">
    <source>
        <dbReference type="Proteomes" id="UP001378956"/>
    </source>
</evidence>
<dbReference type="PANTHER" id="PTHR34512">
    <property type="entry name" value="CELL SURFACE PROTEIN"/>
    <property type="match status" value="1"/>
</dbReference>
<dbReference type="PANTHER" id="PTHR34512:SF30">
    <property type="entry name" value="OUTER MEMBRANE PROTEIN ASSEMBLY FACTOR BAMB"/>
    <property type="match status" value="1"/>
</dbReference>
<accession>A0ABU8NKQ8</accession>
<evidence type="ECO:0000256" key="1">
    <source>
        <dbReference type="SAM" id="SignalP"/>
    </source>
</evidence>
<dbReference type="InterPro" id="IPR032285">
    <property type="entry name" value="Metallophos_N"/>
</dbReference>
<dbReference type="SUPFAM" id="SSF56300">
    <property type="entry name" value="Metallo-dependent phosphatases"/>
    <property type="match status" value="1"/>
</dbReference>
<proteinExistence type="predicted"/>
<evidence type="ECO:0000259" key="3">
    <source>
        <dbReference type="Pfam" id="PF13360"/>
    </source>
</evidence>
<dbReference type="EMBL" id="JBBEUB010000001">
    <property type="protein sequence ID" value="MEJ2901818.1"/>
    <property type="molecule type" value="Genomic_DNA"/>
</dbReference>
<dbReference type="Gene3D" id="2.130.10.10">
    <property type="entry name" value="YVTN repeat-like/Quinoprotein amine dehydrogenase"/>
    <property type="match status" value="2"/>
</dbReference>
<comment type="caution">
    <text evidence="5">The sequence shown here is derived from an EMBL/GenBank/DDBJ whole genome shotgun (WGS) entry which is preliminary data.</text>
</comment>
<reference evidence="5 6" key="1">
    <citation type="submission" date="2024-03" db="EMBL/GenBank/DDBJ databases">
        <title>Sequence of Lycoming College Course Isolates.</title>
        <authorList>
            <person name="Plotts O."/>
            <person name="Newman J."/>
        </authorList>
    </citation>
    <scope>NUCLEOTIDE SEQUENCE [LARGE SCALE GENOMIC DNA]</scope>
    <source>
        <strain evidence="5 6">CJB-3</strain>
    </source>
</reference>
<dbReference type="InterPro" id="IPR018391">
    <property type="entry name" value="PQQ_b-propeller_rpt"/>
</dbReference>
<dbReference type="SMART" id="SM00564">
    <property type="entry name" value="PQQ"/>
    <property type="match status" value="7"/>
</dbReference>
<feature type="signal peptide" evidence="1">
    <location>
        <begin position="1"/>
        <end position="19"/>
    </location>
</feature>
<feature type="chain" id="PRO_5045215683" evidence="1">
    <location>
        <begin position="20"/>
        <end position="790"/>
    </location>
</feature>
<feature type="domain" description="Calcineurin-like phosphoesterase" evidence="2">
    <location>
        <begin position="116"/>
        <end position="287"/>
    </location>
</feature>
<dbReference type="InterPro" id="IPR004843">
    <property type="entry name" value="Calcineurin-like_PHP"/>
</dbReference>
<evidence type="ECO:0000313" key="5">
    <source>
        <dbReference type="EMBL" id="MEJ2901818.1"/>
    </source>
</evidence>
<dbReference type="Pfam" id="PF16371">
    <property type="entry name" value="MetallophosN"/>
    <property type="match status" value="1"/>
</dbReference>
<evidence type="ECO:0000259" key="4">
    <source>
        <dbReference type="Pfam" id="PF16371"/>
    </source>
</evidence>
<keyword evidence="1" id="KW-0732">Signal</keyword>